<dbReference type="SUPFAM" id="SSF50978">
    <property type="entry name" value="WD40 repeat-like"/>
    <property type="match status" value="1"/>
</dbReference>
<dbReference type="STRING" id="72004.ENSBMUP00000034589"/>
<dbReference type="GO" id="GO:0005634">
    <property type="term" value="C:nucleus"/>
    <property type="evidence" value="ECO:0007669"/>
    <property type="project" value="UniProtKB-SubCell"/>
</dbReference>
<dbReference type="GO" id="GO:0006260">
    <property type="term" value="P:DNA replication"/>
    <property type="evidence" value="ECO:0007669"/>
    <property type="project" value="UniProtKB-KW"/>
</dbReference>
<proteinExistence type="inferred from homology"/>
<evidence type="ECO:0000259" key="9">
    <source>
        <dbReference type="Pfam" id="PF12265"/>
    </source>
</evidence>
<dbReference type="PROSITE" id="PS00678">
    <property type="entry name" value="WD_REPEATS_1"/>
    <property type="match status" value="1"/>
</dbReference>
<dbReference type="Pfam" id="PF12265">
    <property type="entry name" value="CAF1C_H4-bd"/>
    <property type="match status" value="1"/>
</dbReference>
<evidence type="ECO:0000256" key="3">
    <source>
        <dbReference type="ARBA" id="ARBA00022574"/>
    </source>
</evidence>
<evidence type="ECO:0000256" key="4">
    <source>
        <dbReference type="ARBA" id="ARBA00022705"/>
    </source>
</evidence>
<dbReference type="InterPro" id="IPR001680">
    <property type="entry name" value="WD40_rpt"/>
</dbReference>
<dbReference type="InterPro" id="IPR015943">
    <property type="entry name" value="WD40/YVTN_repeat-like_dom_sf"/>
</dbReference>
<comment type="similarity">
    <text evidence="2">Belongs to the WD repeat RBAP46/RBAP48/MSI1 family.</text>
</comment>
<protein>
    <recommendedName>
        <fullName evidence="9">Histone-binding protein RBBP4-like N-terminal domain-containing protein</fullName>
    </recommendedName>
</protein>
<keyword evidence="6" id="KW-0156">Chromatin regulator</keyword>
<feature type="domain" description="Histone-binding protein RBBP4-like N-terminal" evidence="9">
    <location>
        <begin position="19"/>
        <end position="74"/>
    </location>
</feature>
<dbReference type="PROSITE" id="PS50082">
    <property type="entry name" value="WD_REPEATS_2"/>
    <property type="match status" value="1"/>
</dbReference>
<dbReference type="InterPro" id="IPR022052">
    <property type="entry name" value="Histone-bd_RBBP4-like_N"/>
</dbReference>
<name>L8ITN2_9CETA</name>
<keyword evidence="4" id="KW-0235">DNA replication</keyword>
<dbReference type="AlphaFoldDB" id="L8ITN2"/>
<evidence type="ECO:0000256" key="7">
    <source>
        <dbReference type="ARBA" id="ARBA00023242"/>
    </source>
</evidence>
<dbReference type="Proteomes" id="UP000011080">
    <property type="component" value="Unassembled WGS sequence"/>
</dbReference>
<evidence type="ECO:0000313" key="10">
    <source>
        <dbReference type="EMBL" id="ELR59940.1"/>
    </source>
</evidence>
<evidence type="ECO:0000256" key="8">
    <source>
        <dbReference type="PROSITE-ProRule" id="PRU00221"/>
    </source>
</evidence>
<dbReference type="Gene3D" id="2.130.10.10">
    <property type="entry name" value="YVTN repeat-like/Quinoprotein amine dehydrogenase"/>
    <property type="match status" value="1"/>
</dbReference>
<gene>
    <name evidence="10" type="ORF">M91_17768</name>
</gene>
<dbReference type="PANTHER" id="PTHR22850">
    <property type="entry name" value="WD40 REPEAT FAMILY"/>
    <property type="match status" value="1"/>
</dbReference>
<keyword evidence="7" id="KW-0539">Nucleus</keyword>
<evidence type="ECO:0000256" key="5">
    <source>
        <dbReference type="ARBA" id="ARBA00022737"/>
    </source>
</evidence>
<comment type="subcellular location">
    <subcellularLocation>
        <location evidence="1">Nucleus</location>
    </subcellularLocation>
</comment>
<evidence type="ECO:0000256" key="1">
    <source>
        <dbReference type="ARBA" id="ARBA00004123"/>
    </source>
</evidence>
<keyword evidence="3 8" id="KW-0853">WD repeat</keyword>
<dbReference type="PROSITE" id="PS50294">
    <property type="entry name" value="WD_REPEATS_REGION"/>
    <property type="match status" value="1"/>
</dbReference>
<accession>L8ITN2</accession>
<sequence length="315" mass="34714">MADKEAAFDDAVEERVINEEYKIWKKNTPFLYDLWLPDVTRPEGKDFSTHRLVLGTHTSDEQNHLVIASVQLPNDDAQFDASHYDSEKGEFGGFGSVSGKIEIEIKINHEGEVNRARYMPQNPCIIATKTPSSDVLVFDYTKHPSKPDPSGECNPDLRLRGHQKEGYGLSWNPNLSGHLLSASDDHTIWLWDISAVPKEGKILVVAVALVVAKACGLPVSNNSPDVYGGFILHQALGPVVLSELEIIWYPFSTGEIDSEKGSDFLQGTQPASGGNGSSACQCSVPVPNSVVPLLSFLIKYWSHRLLSYSRKHGRA</sequence>
<dbReference type="InterPro" id="IPR036322">
    <property type="entry name" value="WD40_repeat_dom_sf"/>
</dbReference>
<organism evidence="10 11">
    <name type="scientific">Bos mutus</name>
    <name type="common">wild yak</name>
    <dbReference type="NCBI Taxonomy" id="72004"/>
    <lineage>
        <taxon>Eukaryota</taxon>
        <taxon>Metazoa</taxon>
        <taxon>Chordata</taxon>
        <taxon>Craniata</taxon>
        <taxon>Vertebrata</taxon>
        <taxon>Euteleostomi</taxon>
        <taxon>Mammalia</taxon>
        <taxon>Eutheria</taxon>
        <taxon>Laurasiatheria</taxon>
        <taxon>Artiodactyla</taxon>
        <taxon>Ruminantia</taxon>
        <taxon>Pecora</taxon>
        <taxon>Bovidae</taxon>
        <taxon>Bovinae</taxon>
        <taxon>Bos</taxon>
    </lineage>
</organism>
<evidence type="ECO:0000313" key="11">
    <source>
        <dbReference type="Proteomes" id="UP000011080"/>
    </source>
</evidence>
<keyword evidence="5" id="KW-0677">Repeat</keyword>
<dbReference type="EMBL" id="JH880647">
    <property type="protein sequence ID" value="ELR59940.1"/>
    <property type="molecule type" value="Genomic_DNA"/>
</dbReference>
<dbReference type="GO" id="GO:0006325">
    <property type="term" value="P:chromatin organization"/>
    <property type="evidence" value="ECO:0007669"/>
    <property type="project" value="UniProtKB-KW"/>
</dbReference>
<feature type="repeat" description="WD" evidence="8">
    <location>
        <begin position="159"/>
        <end position="194"/>
    </location>
</feature>
<evidence type="ECO:0000256" key="6">
    <source>
        <dbReference type="ARBA" id="ARBA00022853"/>
    </source>
</evidence>
<reference evidence="10 11" key="1">
    <citation type="journal article" date="2012" name="Nat. Genet.">
        <title>The yak genome and adaptation to life at high altitude.</title>
        <authorList>
            <person name="Qiu Q."/>
            <person name="Zhang G."/>
            <person name="Ma T."/>
            <person name="Qian W."/>
            <person name="Wang J."/>
            <person name="Ye Z."/>
            <person name="Cao C."/>
            <person name="Hu Q."/>
            <person name="Kim J."/>
            <person name="Larkin D.M."/>
            <person name="Auvil L."/>
            <person name="Capitanu B."/>
            <person name="Ma J."/>
            <person name="Lewin H.A."/>
            <person name="Qian X."/>
            <person name="Lang Y."/>
            <person name="Zhou R."/>
            <person name="Wang L."/>
            <person name="Wang K."/>
            <person name="Xia J."/>
            <person name="Liao S."/>
            <person name="Pan S."/>
            <person name="Lu X."/>
            <person name="Hou H."/>
            <person name="Wang Y."/>
            <person name="Zang X."/>
            <person name="Yin Y."/>
            <person name="Ma H."/>
            <person name="Zhang J."/>
            <person name="Wang Z."/>
            <person name="Zhang Y."/>
            <person name="Zhang D."/>
            <person name="Yonezawa T."/>
            <person name="Hasegawa M."/>
            <person name="Zhong Y."/>
            <person name="Liu W."/>
            <person name="Zhang Y."/>
            <person name="Huang Z."/>
            <person name="Zhang S."/>
            <person name="Long R."/>
            <person name="Yang H."/>
            <person name="Wang J."/>
            <person name="Lenstra J.A."/>
            <person name="Cooper D.N."/>
            <person name="Wu Y."/>
            <person name="Wang J."/>
            <person name="Shi P."/>
            <person name="Wang J."/>
            <person name="Liu J."/>
        </authorList>
    </citation>
    <scope>NUCLEOTIDE SEQUENCE [LARGE SCALE GENOMIC DNA]</scope>
    <source>
        <strain evidence="11">yakQH1</strain>
    </source>
</reference>
<dbReference type="InterPro" id="IPR019775">
    <property type="entry name" value="WD40_repeat_CS"/>
</dbReference>
<dbReference type="InterPro" id="IPR050459">
    <property type="entry name" value="WD_repeat_RBAP46/RBAP48/MSI1"/>
</dbReference>
<dbReference type="SMART" id="SM00320">
    <property type="entry name" value="WD40"/>
    <property type="match status" value="2"/>
</dbReference>
<evidence type="ECO:0000256" key="2">
    <source>
        <dbReference type="ARBA" id="ARBA00009341"/>
    </source>
</evidence>